<proteinExistence type="predicted"/>
<dbReference type="AlphaFoldDB" id="A0A229RDK5"/>
<accession>A0A229RDK5</accession>
<dbReference type="Proteomes" id="UP000215563">
    <property type="component" value="Unassembled WGS sequence"/>
</dbReference>
<keyword evidence="2" id="KW-1185">Reference proteome</keyword>
<organism evidence="1 2">
    <name type="scientific">Amycolatopsis alba DSM 44262</name>
    <dbReference type="NCBI Taxonomy" id="1125972"/>
    <lineage>
        <taxon>Bacteria</taxon>
        <taxon>Bacillati</taxon>
        <taxon>Actinomycetota</taxon>
        <taxon>Actinomycetes</taxon>
        <taxon>Pseudonocardiales</taxon>
        <taxon>Pseudonocardiaceae</taxon>
        <taxon>Amycolatopsis</taxon>
    </lineage>
</organism>
<reference evidence="1 2" key="1">
    <citation type="submission" date="2017-07" db="EMBL/GenBank/DDBJ databases">
        <title>Amycolatopsis alba DSM 44262 Genome sequencing and assembly.</title>
        <authorList>
            <person name="Kaur N."/>
            <person name="Mayilraj S."/>
        </authorList>
    </citation>
    <scope>NUCLEOTIDE SEQUENCE [LARGE SCALE GENOMIC DNA]</scope>
    <source>
        <strain evidence="1 2">DSM 44262</strain>
    </source>
</reference>
<protein>
    <submittedName>
        <fullName evidence="1">Uncharacterized protein</fullName>
    </submittedName>
</protein>
<comment type="caution">
    <text evidence="1">The sequence shown here is derived from an EMBL/GenBank/DDBJ whole genome shotgun (WGS) entry which is preliminary data.</text>
</comment>
<sequence length="64" mass="7187">MRCNEGHANQQWPTRDDLADICYLPNSASPEGYWHLVLDHNPINEVIGFVRSAYLKGGLNGQTC</sequence>
<evidence type="ECO:0000313" key="2">
    <source>
        <dbReference type="Proteomes" id="UP000215563"/>
    </source>
</evidence>
<evidence type="ECO:0000313" key="1">
    <source>
        <dbReference type="EMBL" id="OXM44569.1"/>
    </source>
</evidence>
<dbReference type="EMBL" id="NMQU01000117">
    <property type="protein sequence ID" value="OXM44569.1"/>
    <property type="molecule type" value="Genomic_DNA"/>
</dbReference>
<gene>
    <name evidence="1" type="ORF">CFP75_34045</name>
</gene>
<name>A0A229RDK5_AMYAL</name>